<feature type="transmembrane region" description="Helical" evidence="2">
    <location>
        <begin position="479"/>
        <end position="495"/>
    </location>
</feature>
<keyword evidence="2" id="KW-0812">Transmembrane</keyword>
<name>A0A538TP95_UNCEI</name>
<evidence type="ECO:0000259" key="3">
    <source>
        <dbReference type="Pfam" id="PF24672"/>
    </source>
</evidence>
<evidence type="ECO:0000256" key="1">
    <source>
        <dbReference type="SAM" id="MobiDB-lite"/>
    </source>
</evidence>
<dbReference type="Proteomes" id="UP000317691">
    <property type="component" value="Unassembled WGS sequence"/>
</dbReference>
<feature type="domain" description="DUF7657" evidence="4">
    <location>
        <begin position="38"/>
        <end position="436"/>
    </location>
</feature>
<dbReference type="AlphaFoldDB" id="A0A538TP95"/>
<feature type="transmembrane region" description="Helical" evidence="2">
    <location>
        <begin position="450"/>
        <end position="467"/>
    </location>
</feature>
<evidence type="ECO:0008006" key="7">
    <source>
        <dbReference type="Google" id="ProtNLM"/>
    </source>
</evidence>
<feature type="transmembrane region" description="Helical" evidence="2">
    <location>
        <begin position="419"/>
        <end position="438"/>
    </location>
</feature>
<protein>
    <recommendedName>
        <fullName evidence="7">YfhO family protein</fullName>
    </recommendedName>
</protein>
<feature type="transmembrane region" description="Helical" evidence="2">
    <location>
        <begin position="150"/>
        <end position="170"/>
    </location>
</feature>
<feature type="transmembrane region" description="Helical" evidence="2">
    <location>
        <begin position="35"/>
        <end position="54"/>
    </location>
</feature>
<dbReference type="Pfam" id="PF24677">
    <property type="entry name" value="DUF7657"/>
    <property type="match status" value="1"/>
</dbReference>
<reference evidence="5 6" key="1">
    <citation type="journal article" date="2019" name="Nat. Microbiol.">
        <title>Mediterranean grassland soil C-N compound turnover is dependent on rainfall and depth, and is mediated by genomically divergent microorganisms.</title>
        <authorList>
            <person name="Diamond S."/>
            <person name="Andeer P.F."/>
            <person name="Li Z."/>
            <person name="Crits-Christoph A."/>
            <person name="Burstein D."/>
            <person name="Anantharaman K."/>
            <person name="Lane K.R."/>
            <person name="Thomas B.C."/>
            <person name="Pan C."/>
            <person name="Northen T.R."/>
            <person name="Banfield J.F."/>
        </authorList>
    </citation>
    <scope>NUCLEOTIDE SEQUENCE [LARGE SCALE GENOMIC DNA]</scope>
    <source>
        <strain evidence="5">WS_9</strain>
    </source>
</reference>
<organism evidence="5 6">
    <name type="scientific">Eiseniibacteriota bacterium</name>
    <dbReference type="NCBI Taxonomy" id="2212470"/>
    <lineage>
        <taxon>Bacteria</taxon>
        <taxon>Candidatus Eiseniibacteriota</taxon>
    </lineage>
</organism>
<sequence length="682" mass="74956">MSGKTVRPKRKPQPDPATPKRDPDEPHLIRFDRNVLLFLCALVLLLVLATAFKIHGSSVGMWDRSFPDRGPNAGVLLGKPKLIRIDEWAVMTPAMVSQAESRPAFSAESSRWGPGRAPLIMNLPVRHWSTLVRPQYWGFFVLDLERAFAFYWNMKAFLLVGGIFLLLMLVTGSDFGVSLLGAAWVFFSGFMQWWYSTPAMLPEMVGSAALALVAGHYLALSPSRWAIAVSALVFTLFLLDAVLSLYPPFQVPLFYLGIAVLVGSVGPHLGAIRTRGGMIFRTGSAVLALLAAAVLLALYYRDARHAIELVLGTVYPGARNSTGGEVAFAQIFSGLYGFFMSEDHVPPQWFNVCEASNFVLLFPIPAAVLLWQWRRNSRASALEWSLIAYIVVVFSWMVLGWPRFLALASAFGKSQGTRSLLGLGLASILLCCVFLAKARVILPRGFAPKTIIAAALLAVVLVYSLMFNRATGSFAVGNQVAWVTLLSAAAGYLLLARKRLAFAACVLIPSIWSYGLVNPVAVGLGPIIDTKLFKQVSPLIRREPDARWAVYGPHVVADLIKAAGGQVFNGTKFVPPLDDLRVIDPKSSGASIYNRYAHIELEPDQGPDVSFSLHQGDWYIIHITPSSDLLRRLGIRYVVFPQEFTDPAFLATAELVTSVPDASLWIYRYTWSTEPTPATPIR</sequence>
<dbReference type="InterPro" id="IPR056074">
    <property type="entry name" value="DUF7657"/>
</dbReference>
<proteinExistence type="predicted"/>
<gene>
    <name evidence="5" type="ORF">E6K79_04980</name>
</gene>
<accession>A0A538TP95</accession>
<dbReference type="Pfam" id="PF24672">
    <property type="entry name" value="DUF7654"/>
    <property type="match status" value="1"/>
</dbReference>
<feature type="compositionally biased region" description="Basic residues" evidence="1">
    <location>
        <begin position="1"/>
        <end position="11"/>
    </location>
</feature>
<keyword evidence="2" id="KW-0472">Membrane</keyword>
<feature type="region of interest" description="Disordered" evidence="1">
    <location>
        <begin position="1"/>
        <end position="25"/>
    </location>
</feature>
<feature type="transmembrane region" description="Helical" evidence="2">
    <location>
        <begin position="177"/>
        <end position="195"/>
    </location>
</feature>
<feature type="transmembrane region" description="Helical" evidence="2">
    <location>
        <begin position="502"/>
        <end position="528"/>
    </location>
</feature>
<dbReference type="EMBL" id="VBOZ01000013">
    <property type="protein sequence ID" value="TMQ65410.1"/>
    <property type="molecule type" value="Genomic_DNA"/>
</dbReference>
<feature type="transmembrane region" description="Helical" evidence="2">
    <location>
        <begin position="382"/>
        <end position="399"/>
    </location>
</feature>
<feature type="domain" description="DUF7654" evidence="3">
    <location>
        <begin position="526"/>
        <end position="669"/>
    </location>
</feature>
<evidence type="ECO:0000313" key="5">
    <source>
        <dbReference type="EMBL" id="TMQ65410.1"/>
    </source>
</evidence>
<keyword evidence="2" id="KW-1133">Transmembrane helix</keyword>
<feature type="transmembrane region" description="Helical" evidence="2">
    <location>
        <begin position="201"/>
        <end position="220"/>
    </location>
</feature>
<evidence type="ECO:0000259" key="4">
    <source>
        <dbReference type="Pfam" id="PF24677"/>
    </source>
</evidence>
<dbReference type="InterPro" id="IPR056071">
    <property type="entry name" value="DUF7654"/>
</dbReference>
<feature type="transmembrane region" description="Helical" evidence="2">
    <location>
        <begin position="252"/>
        <end position="272"/>
    </location>
</feature>
<comment type="caution">
    <text evidence="5">The sequence shown here is derived from an EMBL/GenBank/DDBJ whole genome shotgun (WGS) entry which is preliminary data.</text>
</comment>
<feature type="transmembrane region" description="Helical" evidence="2">
    <location>
        <begin position="349"/>
        <end position="370"/>
    </location>
</feature>
<feature type="transmembrane region" description="Helical" evidence="2">
    <location>
        <begin position="227"/>
        <end position="246"/>
    </location>
</feature>
<feature type="transmembrane region" description="Helical" evidence="2">
    <location>
        <begin position="279"/>
        <end position="300"/>
    </location>
</feature>
<evidence type="ECO:0000313" key="6">
    <source>
        <dbReference type="Proteomes" id="UP000317691"/>
    </source>
</evidence>
<evidence type="ECO:0000256" key="2">
    <source>
        <dbReference type="SAM" id="Phobius"/>
    </source>
</evidence>